<dbReference type="EMBL" id="BDHI01000022">
    <property type="protein sequence ID" value="GCB25670.1"/>
    <property type="molecule type" value="Genomic_DNA"/>
</dbReference>
<evidence type="ECO:0000256" key="3">
    <source>
        <dbReference type="ARBA" id="ARBA00023125"/>
    </source>
</evidence>
<evidence type="ECO:0000256" key="5">
    <source>
        <dbReference type="ARBA" id="ARBA00023242"/>
    </source>
</evidence>
<dbReference type="Pfam" id="PF00172">
    <property type="entry name" value="Zn_clus"/>
    <property type="match status" value="1"/>
</dbReference>
<proteinExistence type="predicted"/>
<gene>
    <name evidence="9" type="ORF">AAWM_08555</name>
</gene>
<feature type="region of interest" description="Disordered" evidence="7">
    <location>
        <begin position="174"/>
        <end position="194"/>
    </location>
</feature>
<feature type="compositionally biased region" description="Low complexity" evidence="7">
    <location>
        <begin position="184"/>
        <end position="194"/>
    </location>
</feature>
<keyword evidence="3" id="KW-0238">DNA-binding</keyword>
<dbReference type="InterPro" id="IPR053230">
    <property type="entry name" value="Trans_reg_galc"/>
</dbReference>
<protein>
    <submittedName>
        <fullName evidence="9">Thiamine repressible genes regulatory protein thi1</fullName>
    </submittedName>
</protein>
<feature type="region of interest" description="Disordered" evidence="7">
    <location>
        <begin position="787"/>
        <end position="818"/>
    </location>
</feature>
<dbReference type="Gene3D" id="4.10.240.10">
    <property type="entry name" value="Zn(2)-C6 fungal-type DNA-binding domain"/>
    <property type="match status" value="1"/>
</dbReference>
<dbReference type="Proteomes" id="UP000286921">
    <property type="component" value="Unassembled WGS sequence"/>
</dbReference>
<dbReference type="SUPFAM" id="SSF57701">
    <property type="entry name" value="Zn2/Cys6 DNA-binding domain"/>
    <property type="match status" value="1"/>
</dbReference>
<evidence type="ECO:0000313" key="9">
    <source>
        <dbReference type="EMBL" id="GCB25670.1"/>
    </source>
</evidence>
<dbReference type="GO" id="GO:0006351">
    <property type="term" value="P:DNA-templated transcription"/>
    <property type="evidence" value="ECO:0007669"/>
    <property type="project" value="InterPro"/>
</dbReference>
<dbReference type="PROSITE" id="PS50048">
    <property type="entry name" value="ZN2_CY6_FUNGAL_2"/>
    <property type="match status" value="1"/>
</dbReference>
<dbReference type="InterPro" id="IPR001138">
    <property type="entry name" value="Zn2Cys6_DnaBD"/>
</dbReference>
<keyword evidence="6" id="KW-0175">Coiled coil</keyword>
<dbReference type="InterPro" id="IPR036864">
    <property type="entry name" value="Zn2-C6_fun-type_DNA-bd_sf"/>
</dbReference>
<dbReference type="CDD" id="cd00067">
    <property type="entry name" value="GAL4"/>
    <property type="match status" value="1"/>
</dbReference>
<comment type="caution">
    <text evidence="9">The sequence shown here is derived from an EMBL/GenBank/DDBJ whole genome shotgun (WGS) entry which is preliminary data.</text>
</comment>
<keyword evidence="2" id="KW-0805">Transcription regulation</keyword>
<evidence type="ECO:0000256" key="1">
    <source>
        <dbReference type="ARBA" id="ARBA00022723"/>
    </source>
</evidence>
<dbReference type="SMART" id="SM00066">
    <property type="entry name" value="GAL4"/>
    <property type="match status" value="1"/>
</dbReference>
<dbReference type="AlphaFoldDB" id="A0A401L2B5"/>
<feature type="coiled-coil region" evidence="6">
    <location>
        <begin position="128"/>
        <end position="155"/>
    </location>
</feature>
<evidence type="ECO:0000259" key="8">
    <source>
        <dbReference type="PROSITE" id="PS50048"/>
    </source>
</evidence>
<evidence type="ECO:0000256" key="6">
    <source>
        <dbReference type="SAM" id="Coils"/>
    </source>
</evidence>
<evidence type="ECO:0000256" key="7">
    <source>
        <dbReference type="SAM" id="MobiDB-lite"/>
    </source>
</evidence>
<dbReference type="CDD" id="cd12148">
    <property type="entry name" value="fungal_TF_MHR"/>
    <property type="match status" value="1"/>
</dbReference>
<dbReference type="SMART" id="SM00906">
    <property type="entry name" value="Fungal_trans"/>
    <property type="match status" value="1"/>
</dbReference>
<sequence>MTSSNSQAPRTLAPAAIISPLANDSAQETVVKPIRKRTNACEACKKRKTKCLGELPCDKCLQIGTECHFVEESDRRRKLALRRIEQELSSAYLLLDQIKVAYGKGNEMELERLINISKDKSTLARRIGVQTQQKLQDLEERMSFYEQLVEELSTNFHSEVSGYIANSLKSLTSRSHALKEPQRSRSISSSSSMGSLDDIDTVDIDVNRDRQSRSTGFVGKGSEIAWLQRLQAEVGGLERPGTEQKVKHDKGSLASLNYHLDNLVIAEPSYSDLNAMPPKPWADQLLHTYFSFIHPTFPLLLKPLFYQQYENAFRNRLSAPQQSWLVIFNLVHAIGAKHFQLRQEHWDEDVDDRIFLSRAIALNAKHNTILDYVDLQQVQIRMLLALYYLVAGQINRSWQLIGCTARSAIALGLNLRNSDGNLDHDSKVLRSSLWWSIVYLEQILCTATGRTSCIDWNCCSITAHVLLKGDLLPESEAAGNLSTEAQEQELVFILYANDLQLQERTTYIQSVQPNSSLFSFYLTDLAVIGHAAIRSVYSLQSLSGTPSEKQHQISKYQKKLEEWLSSLKEYWSFTDSHGHYTKSLECREKILLAFSFYSIEIVLNRPCLTRPEFQKNSEVRRPRSRFDDDKALVCLQSALNMTSVLPDLPDLEWLCTMAPWWSIVHHLMQALVILLLQLCVGPVGASEHGEITGGGGAVGTAEEPEKILQVSKKCLRWLFSIGNRSYSARNAFITCDRLLRKIASVRRLDLSNLPASSNLADRTADNNLLPYYRGSFNPGSTRLLHLKSSNSSSHNNDDCWGADYTHPESATDEQESTPLTLDPALLEVYETLIENRSTSDIDVFEGDIEYPHGSY</sequence>
<feature type="domain" description="Zn(2)-C6 fungal-type" evidence="8">
    <location>
        <begin position="40"/>
        <end position="69"/>
    </location>
</feature>
<dbReference type="Pfam" id="PF04082">
    <property type="entry name" value="Fungal_trans"/>
    <property type="match status" value="1"/>
</dbReference>
<name>A0A401L2B5_ASPAW</name>
<organism evidence="9 10">
    <name type="scientific">Aspergillus awamori</name>
    <name type="common">Black koji mold</name>
    <dbReference type="NCBI Taxonomy" id="105351"/>
    <lineage>
        <taxon>Eukaryota</taxon>
        <taxon>Fungi</taxon>
        <taxon>Dikarya</taxon>
        <taxon>Ascomycota</taxon>
        <taxon>Pezizomycotina</taxon>
        <taxon>Eurotiomycetes</taxon>
        <taxon>Eurotiomycetidae</taxon>
        <taxon>Eurotiales</taxon>
        <taxon>Aspergillaceae</taxon>
        <taxon>Aspergillus</taxon>
    </lineage>
</organism>
<keyword evidence="5" id="KW-0539">Nucleus</keyword>
<dbReference type="PROSITE" id="PS00463">
    <property type="entry name" value="ZN2_CY6_FUNGAL_1"/>
    <property type="match status" value="1"/>
</dbReference>
<dbReference type="InterPro" id="IPR007219">
    <property type="entry name" value="XnlR_reg_dom"/>
</dbReference>
<keyword evidence="4" id="KW-0804">Transcription</keyword>
<evidence type="ECO:0000256" key="2">
    <source>
        <dbReference type="ARBA" id="ARBA00023015"/>
    </source>
</evidence>
<evidence type="ECO:0000313" key="10">
    <source>
        <dbReference type="Proteomes" id="UP000286921"/>
    </source>
</evidence>
<dbReference type="PANTHER" id="PTHR47654:SF3">
    <property type="entry name" value="ZN(II)2CYS6 TRANSCRIPTION FACTOR (EUROFUNG)"/>
    <property type="match status" value="1"/>
</dbReference>
<keyword evidence="1" id="KW-0479">Metal-binding</keyword>
<dbReference type="PANTHER" id="PTHR47654">
    <property type="entry name" value="ZN(II)2CYS6 TRANSCRIPTION FACTOR (EUROFUNG)-RELATED"/>
    <property type="match status" value="1"/>
</dbReference>
<dbReference type="GO" id="GO:0008270">
    <property type="term" value="F:zinc ion binding"/>
    <property type="evidence" value="ECO:0007669"/>
    <property type="project" value="InterPro"/>
</dbReference>
<reference evidence="9 10" key="1">
    <citation type="submission" date="2016-09" db="EMBL/GenBank/DDBJ databases">
        <title>Aspergillus awamori IFM 58123T.</title>
        <authorList>
            <person name="Kusuya Y."/>
            <person name="Shimizu M."/>
            <person name="Takahashi H."/>
            <person name="Yaguchi T."/>
        </authorList>
    </citation>
    <scope>NUCLEOTIDE SEQUENCE [LARGE SCALE GENOMIC DNA]</scope>
    <source>
        <strain evidence="9 10">IFM 58123</strain>
    </source>
</reference>
<dbReference type="GO" id="GO:0000981">
    <property type="term" value="F:DNA-binding transcription factor activity, RNA polymerase II-specific"/>
    <property type="evidence" value="ECO:0007669"/>
    <property type="project" value="InterPro"/>
</dbReference>
<keyword evidence="10" id="KW-1185">Reference proteome</keyword>
<evidence type="ECO:0000256" key="4">
    <source>
        <dbReference type="ARBA" id="ARBA00023163"/>
    </source>
</evidence>
<dbReference type="GO" id="GO:0003677">
    <property type="term" value="F:DNA binding"/>
    <property type="evidence" value="ECO:0007669"/>
    <property type="project" value="UniProtKB-KW"/>
</dbReference>
<accession>A0A401L2B5</accession>